<sequence>MKYAVMTTWNHENGLDDEKWEKMENDIMGSSGPESPEGTVLNWFQIDENSHGSVVIFPSQEAYEAFAEEMGAYRRKTRESMDINMTFEAKGPIKVSI</sequence>
<accession>A0A381XYF0</accession>
<gene>
    <name evidence="1" type="ORF">METZ01_LOCUS122658</name>
</gene>
<evidence type="ECO:0000313" key="1">
    <source>
        <dbReference type="EMBL" id="SVA69804.1"/>
    </source>
</evidence>
<protein>
    <recommendedName>
        <fullName evidence="2">DUF1330 domain-containing protein</fullName>
    </recommendedName>
</protein>
<reference evidence="1" key="1">
    <citation type="submission" date="2018-05" db="EMBL/GenBank/DDBJ databases">
        <authorList>
            <person name="Lanie J.A."/>
            <person name="Ng W.-L."/>
            <person name="Kazmierczak K.M."/>
            <person name="Andrzejewski T.M."/>
            <person name="Davidsen T.M."/>
            <person name="Wayne K.J."/>
            <person name="Tettelin H."/>
            <person name="Glass J.I."/>
            <person name="Rusch D."/>
            <person name="Podicherti R."/>
            <person name="Tsui H.-C.T."/>
            <person name="Winkler M.E."/>
        </authorList>
    </citation>
    <scope>NUCLEOTIDE SEQUENCE</scope>
</reference>
<proteinExistence type="predicted"/>
<dbReference type="EMBL" id="UINC01016839">
    <property type="protein sequence ID" value="SVA69804.1"/>
    <property type="molecule type" value="Genomic_DNA"/>
</dbReference>
<evidence type="ECO:0008006" key="2">
    <source>
        <dbReference type="Google" id="ProtNLM"/>
    </source>
</evidence>
<dbReference type="AlphaFoldDB" id="A0A381XYF0"/>
<name>A0A381XYF0_9ZZZZ</name>
<organism evidence="1">
    <name type="scientific">marine metagenome</name>
    <dbReference type="NCBI Taxonomy" id="408172"/>
    <lineage>
        <taxon>unclassified sequences</taxon>
        <taxon>metagenomes</taxon>
        <taxon>ecological metagenomes</taxon>
    </lineage>
</organism>